<dbReference type="InterPro" id="IPR051175">
    <property type="entry name" value="CLK_kinases"/>
</dbReference>
<dbReference type="OrthoDB" id="4324149at2759"/>
<evidence type="ECO:0000313" key="7">
    <source>
        <dbReference type="EMBL" id="CAG8345334.1"/>
    </source>
</evidence>
<dbReference type="GO" id="GO:0005634">
    <property type="term" value="C:nucleus"/>
    <property type="evidence" value="ECO:0007669"/>
    <property type="project" value="TreeGrafter"/>
</dbReference>
<organism evidence="7 8">
    <name type="scientific">Penicillium salamii</name>
    <dbReference type="NCBI Taxonomy" id="1612424"/>
    <lineage>
        <taxon>Eukaryota</taxon>
        <taxon>Fungi</taxon>
        <taxon>Dikarya</taxon>
        <taxon>Ascomycota</taxon>
        <taxon>Pezizomycotina</taxon>
        <taxon>Eurotiomycetes</taxon>
        <taxon>Eurotiomycetidae</taxon>
        <taxon>Eurotiales</taxon>
        <taxon>Aspergillaceae</taxon>
        <taxon>Penicillium</taxon>
    </lineage>
</organism>
<name>A0A9W4NA88_9EURO</name>
<dbReference type="InterPro" id="IPR011009">
    <property type="entry name" value="Kinase-like_dom_sf"/>
</dbReference>
<evidence type="ECO:0000256" key="5">
    <source>
        <dbReference type="ARBA" id="ARBA00022840"/>
    </source>
</evidence>
<keyword evidence="1" id="KW-0723">Serine/threonine-protein kinase</keyword>
<dbReference type="GO" id="GO:0043484">
    <property type="term" value="P:regulation of RNA splicing"/>
    <property type="evidence" value="ECO:0007669"/>
    <property type="project" value="TreeGrafter"/>
</dbReference>
<gene>
    <name evidence="7" type="ORF">PSALAMII_LOCUS2913</name>
</gene>
<keyword evidence="5" id="KW-0067">ATP-binding</keyword>
<keyword evidence="2" id="KW-0808">Transferase</keyword>
<evidence type="ECO:0000256" key="2">
    <source>
        <dbReference type="ARBA" id="ARBA00022679"/>
    </source>
</evidence>
<evidence type="ECO:0000256" key="4">
    <source>
        <dbReference type="ARBA" id="ARBA00022777"/>
    </source>
</evidence>
<dbReference type="SUPFAM" id="SSF56112">
    <property type="entry name" value="Protein kinase-like (PK-like)"/>
    <property type="match status" value="1"/>
</dbReference>
<protein>
    <recommendedName>
        <fullName evidence="6">Protein kinase domain-containing protein</fullName>
    </recommendedName>
</protein>
<dbReference type="Pfam" id="PF00069">
    <property type="entry name" value="Pkinase"/>
    <property type="match status" value="1"/>
</dbReference>
<sequence length="173" mass="19867">MPADIWNLGVLLWDMIEGKELFRHIHDQESRYSAKLHIAEMIALLGPPPPEVIQRYQYMREYSWPTPVRRGDGIVYETADEYFCGPFFDERGITGLPISIELSFNSRNILGHFLYEDLIPDCRLGDTVSFLRGEEKEAFLDLAKGMLVWHPDTRKTAGELAGHPFLQPKQTSA</sequence>
<dbReference type="GO" id="GO:0004674">
    <property type="term" value="F:protein serine/threonine kinase activity"/>
    <property type="evidence" value="ECO:0007669"/>
    <property type="project" value="UniProtKB-KW"/>
</dbReference>
<evidence type="ECO:0000313" key="8">
    <source>
        <dbReference type="Proteomes" id="UP001152592"/>
    </source>
</evidence>
<keyword evidence="4" id="KW-0418">Kinase</keyword>
<accession>A0A9W4NA88</accession>
<feature type="domain" description="Protein kinase" evidence="6">
    <location>
        <begin position="1"/>
        <end position="166"/>
    </location>
</feature>
<evidence type="ECO:0000256" key="3">
    <source>
        <dbReference type="ARBA" id="ARBA00022741"/>
    </source>
</evidence>
<dbReference type="AlphaFoldDB" id="A0A9W4NA88"/>
<dbReference type="Gene3D" id="1.10.510.10">
    <property type="entry name" value="Transferase(Phosphotransferase) domain 1"/>
    <property type="match status" value="2"/>
</dbReference>
<dbReference type="GO" id="GO:0005524">
    <property type="term" value="F:ATP binding"/>
    <property type="evidence" value="ECO:0007669"/>
    <property type="project" value="UniProtKB-KW"/>
</dbReference>
<dbReference type="InterPro" id="IPR000719">
    <property type="entry name" value="Prot_kinase_dom"/>
</dbReference>
<dbReference type="PROSITE" id="PS50011">
    <property type="entry name" value="PROTEIN_KINASE_DOM"/>
    <property type="match status" value="1"/>
</dbReference>
<keyword evidence="3" id="KW-0547">Nucleotide-binding</keyword>
<dbReference type="PANTHER" id="PTHR45646">
    <property type="entry name" value="SERINE/THREONINE-PROTEIN KINASE DOA-RELATED"/>
    <property type="match status" value="1"/>
</dbReference>
<proteinExistence type="predicted"/>
<dbReference type="PANTHER" id="PTHR45646:SF11">
    <property type="entry name" value="SERINE_THREONINE-PROTEIN KINASE DOA"/>
    <property type="match status" value="1"/>
</dbReference>
<reference evidence="7" key="1">
    <citation type="submission" date="2021-07" db="EMBL/GenBank/DDBJ databases">
        <authorList>
            <person name="Branca A.L. A."/>
        </authorList>
    </citation>
    <scope>NUCLEOTIDE SEQUENCE</scope>
</reference>
<evidence type="ECO:0000256" key="1">
    <source>
        <dbReference type="ARBA" id="ARBA00022527"/>
    </source>
</evidence>
<comment type="caution">
    <text evidence="7">The sequence shown here is derived from an EMBL/GenBank/DDBJ whole genome shotgun (WGS) entry which is preliminary data.</text>
</comment>
<evidence type="ECO:0000259" key="6">
    <source>
        <dbReference type="PROSITE" id="PS50011"/>
    </source>
</evidence>
<dbReference type="Proteomes" id="UP001152592">
    <property type="component" value="Unassembled WGS sequence"/>
</dbReference>
<dbReference type="EMBL" id="CAJVPD010000115">
    <property type="protein sequence ID" value="CAG8345334.1"/>
    <property type="molecule type" value="Genomic_DNA"/>
</dbReference>